<feature type="compositionally biased region" description="Polar residues" evidence="1">
    <location>
        <begin position="659"/>
        <end position="671"/>
    </location>
</feature>
<feature type="region of interest" description="Disordered" evidence="1">
    <location>
        <begin position="11"/>
        <end position="32"/>
    </location>
</feature>
<proteinExistence type="predicted"/>
<dbReference type="Proteomes" id="UP000800041">
    <property type="component" value="Unassembled WGS sequence"/>
</dbReference>
<dbReference type="EMBL" id="ML977175">
    <property type="protein sequence ID" value="KAF1983376.1"/>
    <property type="molecule type" value="Genomic_DNA"/>
</dbReference>
<feature type="region of interest" description="Disordered" evidence="1">
    <location>
        <begin position="659"/>
        <end position="709"/>
    </location>
</feature>
<sequence>MDTKCALNALQEGEGNAPSQHASISEANNSEKHETAALNAAMGCSVNAENGLAQYPHEHHGNNPGIDPALLGSTQVDNVNNELEDGLAQAAYGRNDNNPGFGPSSLYHAPVDINNDSEHRLARSSYEHNGNNPEFDSPSLDPALVDNINGSENGYAQSSYGHSGNHPGFNPACIDPSLLCDSNSTVEGHAHHLHGHNGNTSGFDAAGLNPALARNVNSSGDGPTPSPHEHYGHNQGLDYDPPSEAAPGHDVCHSRLYNAANVDENNRIWKICNHVVNSELFDEPERNFSAGHPFNEAAFHAPRHGFAGSPNVQRDYGPREYVYPDPSEAYSFPTNHPYHAEASSFVANRSHPSVNFCEPSAINTAHHGHANASPSAGQHALFSGEYNAQGGAPPQAVSQPAPVEGEAGYVIPRIPKSASKINKTKSPKTKAPMPKKTPKPRKSRAKILPPVPLFEGPVPPMIAAANDVFGEINKQLASIPATERSARNPNFTFLVNSILMGSEREYRKREANSGNPPQVARRWDWLCGGYWRSAMKDKKYQKDINLIRSLMMLPEPTPHHVKLGVDSLLRMGDKMTVLHFSDASDFKHEIIHCFIWTAFNSILLGLPKGKDGGVKPLEEGLQARFKTKTPRTRTNLHKQQHGVNFELQPVDLAAQPVTQTELAQSDSNGSLAQRDADGGTPEHDNYGGRGFVFNANRGHAQHDSNSGNDAAALAPLTELLASTTTATAEEEGPANKKQKLG</sequence>
<evidence type="ECO:0000256" key="1">
    <source>
        <dbReference type="SAM" id="MobiDB-lite"/>
    </source>
</evidence>
<feature type="region of interest" description="Disordered" evidence="1">
    <location>
        <begin position="91"/>
        <end position="111"/>
    </location>
</feature>
<keyword evidence="3" id="KW-1185">Reference proteome</keyword>
<organism evidence="2 3">
    <name type="scientific">Aulographum hederae CBS 113979</name>
    <dbReference type="NCBI Taxonomy" id="1176131"/>
    <lineage>
        <taxon>Eukaryota</taxon>
        <taxon>Fungi</taxon>
        <taxon>Dikarya</taxon>
        <taxon>Ascomycota</taxon>
        <taxon>Pezizomycotina</taxon>
        <taxon>Dothideomycetes</taxon>
        <taxon>Pleosporomycetidae</taxon>
        <taxon>Aulographales</taxon>
        <taxon>Aulographaceae</taxon>
    </lineage>
</organism>
<evidence type="ECO:0000313" key="3">
    <source>
        <dbReference type="Proteomes" id="UP000800041"/>
    </source>
</evidence>
<feature type="compositionally biased region" description="Polar residues" evidence="1">
    <location>
        <begin position="148"/>
        <end position="162"/>
    </location>
</feature>
<protein>
    <submittedName>
        <fullName evidence="2">Uncharacterized protein</fullName>
    </submittedName>
</protein>
<evidence type="ECO:0000313" key="2">
    <source>
        <dbReference type="EMBL" id="KAF1983376.1"/>
    </source>
</evidence>
<feature type="compositionally biased region" description="Basic and acidic residues" evidence="1">
    <location>
        <begin position="674"/>
        <end position="686"/>
    </location>
</feature>
<dbReference type="AlphaFoldDB" id="A0A6G1GQY1"/>
<gene>
    <name evidence="2" type="ORF">K402DRAFT_456576</name>
</gene>
<feature type="region of interest" description="Disordered" evidence="1">
    <location>
        <begin position="212"/>
        <end position="247"/>
    </location>
</feature>
<feature type="region of interest" description="Disordered" evidence="1">
    <location>
        <begin position="721"/>
        <end position="741"/>
    </location>
</feature>
<accession>A0A6G1GQY1</accession>
<name>A0A6G1GQY1_9PEZI</name>
<feature type="region of interest" description="Disordered" evidence="1">
    <location>
        <begin position="125"/>
        <end position="163"/>
    </location>
</feature>
<reference evidence="2" key="1">
    <citation type="journal article" date="2020" name="Stud. Mycol.">
        <title>101 Dothideomycetes genomes: a test case for predicting lifestyles and emergence of pathogens.</title>
        <authorList>
            <person name="Haridas S."/>
            <person name="Albert R."/>
            <person name="Binder M."/>
            <person name="Bloem J."/>
            <person name="Labutti K."/>
            <person name="Salamov A."/>
            <person name="Andreopoulos B."/>
            <person name="Baker S."/>
            <person name="Barry K."/>
            <person name="Bills G."/>
            <person name="Bluhm B."/>
            <person name="Cannon C."/>
            <person name="Castanera R."/>
            <person name="Culley D."/>
            <person name="Daum C."/>
            <person name="Ezra D."/>
            <person name="Gonzalez J."/>
            <person name="Henrissat B."/>
            <person name="Kuo A."/>
            <person name="Liang C."/>
            <person name="Lipzen A."/>
            <person name="Lutzoni F."/>
            <person name="Magnuson J."/>
            <person name="Mondo S."/>
            <person name="Nolan M."/>
            <person name="Ohm R."/>
            <person name="Pangilinan J."/>
            <person name="Park H.-J."/>
            <person name="Ramirez L."/>
            <person name="Alfaro M."/>
            <person name="Sun H."/>
            <person name="Tritt A."/>
            <person name="Yoshinaga Y."/>
            <person name="Zwiers L.-H."/>
            <person name="Turgeon B."/>
            <person name="Goodwin S."/>
            <person name="Spatafora J."/>
            <person name="Crous P."/>
            <person name="Grigoriev I."/>
        </authorList>
    </citation>
    <scope>NUCLEOTIDE SEQUENCE</scope>
    <source>
        <strain evidence="2">CBS 113979</strain>
    </source>
</reference>
<feature type="region of interest" description="Disordered" evidence="1">
    <location>
        <begin position="419"/>
        <end position="444"/>
    </location>
</feature>
<feature type="compositionally biased region" description="Polar residues" evidence="1">
    <location>
        <begin position="17"/>
        <end position="28"/>
    </location>
</feature>